<reference evidence="1" key="1">
    <citation type="submission" date="2020-03" db="EMBL/GenBank/DDBJ databases">
        <title>The deep terrestrial virosphere.</title>
        <authorList>
            <person name="Holmfeldt K."/>
            <person name="Nilsson E."/>
            <person name="Simone D."/>
            <person name="Lopez-Fernandez M."/>
            <person name="Wu X."/>
            <person name="de Brujin I."/>
            <person name="Lundin D."/>
            <person name="Andersson A."/>
            <person name="Bertilsson S."/>
            <person name="Dopson M."/>
        </authorList>
    </citation>
    <scope>NUCLEOTIDE SEQUENCE</scope>
    <source>
        <strain evidence="1">MM415B03183</strain>
    </source>
</reference>
<evidence type="ECO:0000313" key="1">
    <source>
        <dbReference type="EMBL" id="QJA92080.1"/>
    </source>
</evidence>
<dbReference type="EMBL" id="MT143036">
    <property type="protein sequence ID" value="QJA92080.1"/>
    <property type="molecule type" value="Genomic_DNA"/>
</dbReference>
<accession>A0A6M3LBI2</accession>
<dbReference type="AlphaFoldDB" id="A0A6M3LBI2"/>
<proteinExistence type="predicted"/>
<sequence length="77" mass="8900">MTKVKYLDPQPGEVSDKVDVCLRMVYLGKRRMYIKRGHEILVALSFGDSVDFSVKDASDVEALIRKYSGDDIYIEYY</sequence>
<organism evidence="1">
    <name type="scientific">viral metagenome</name>
    <dbReference type="NCBI Taxonomy" id="1070528"/>
    <lineage>
        <taxon>unclassified sequences</taxon>
        <taxon>metagenomes</taxon>
        <taxon>organismal metagenomes</taxon>
    </lineage>
</organism>
<name>A0A6M3LBI2_9ZZZZ</name>
<gene>
    <name evidence="1" type="ORF">MM415B03183_0004</name>
</gene>
<protein>
    <submittedName>
        <fullName evidence="1">Uncharacterized protein</fullName>
    </submittedName>
</protein>